<evidence type="ECO:0000313" key="5">
    <source>
        <dbReference type="EMBL" id="HIU49483.1"/>
    </source>
</evidence>
<reference evidence="5" key="2">
    <citation type="journal article" date="2021" name="PeerJ">
        <title>Extensive microbial diversity within the chicken gut microbiome revealed by metagenomics and culture.</title>
        <authorList>
            <person name="Gilroy R."/>
            <person name="Ravi A."/>
            <person name="Getino M."/>
            <person name="Pursley I."/>
            <person name="Horton D.L."/>
            <person name="Alikhan N.F."/>
            <person name="Baker D."/>
            <person name="Gharbi K."/>
            <person name="Hall N."/>
            <person name="Watson M."/>
            <person name="Adriaenssens E.M."/>
            <person name="Foster-Nyarko E."/>
            <person name="Jarju S."/>
            <person name="Secka A."/>
            <person name="Antonio M."/>
            <person name="Oren A."/>
            <person name="Chaudhuri R.R."/>
            <person name="La Ragione R."/>
            <person name="Hildebrand F."/>
            <person name="Pallen M.J."/>
        </authorList>
    </citation>
    <scope>NUCLEOTIDE SEQUENCE</scope>
    <source>
        <strain evidence="5">ChiGjej1B1-1684</strain>
    </source>
</reference>
<comment type="similarity">
    <text evidence="1">Belongs to the thioredoxin family.</text>
</comment>
<keyword evidence="2" id="KW-0676">Redox-active center</keyword>
<name>A0A9D1LWP2_9FIRM</name>
<dbReference type="Pfam" id="PF00085">
    <property type="entry name" value="Thioredoxin"/>
    <property type="match status" value="1"/>
</dbReference>
<proteinExistence type="inferred from homology"/>
<dbReference type="Gene3D" id="3.40.30.10">
    <property type="entry name" value="Glutaredoxin"/>
    <property type="match status" value="1"/>
</dbReference>
<accession>A0A9D1LWP2</accession>
<dbReference type="PANTHER" id="PTHR45663">
    <property type="entry name" value="GEO12009P1"/>
    <property type="match status" value="1"/>
</dbReference>
<feature type="transmembrane region" description="Helical" evidence="3">
    <location>
        <begin position="16"/>
        <end position="35"/>
    </location>
</feature>
<dbReference type="PANTHER" id="PTHR45663:SF11">
    <property type="entry name" value="GEO12009P1"/>
    <property type="match status" value="1"/>
</dbReference>
<dbReference type="GO" id="GO:0005829">
    <property type="term" value="C:cytosol"/>
    <property type="evidence" value="ECO:0007669"/>
    <property type="project" value="TreeGrafter"/>
</dbReference>
<protein>
    <submittedName>
        <fullName evidence="5">Thioredoxin</fullName>
    </submittedName>
</protein>
<comment type="caution">
    <text evidence="5">The sequence shown here is derived from an EMBL/GenBank/DDBJ whole genome shotgun (WGS) entry which is preliminary data.</text>
</comment>
<gene>
    <name evidence="5" type="ORF">IAD22_00500</name>
</gene>
<keyword evidence="3" id="KW-0472">Membrane</keyword>
<evidence type="ECO:0000256" key="1">
    <source>
        <dbReference type="ARBA" id="ARBA00008987"/>
    </source>
</evidence>
<sequence length="181" mass="20058">MSSKPVQANTKKSKRIIQVAAPLLIILIAAVIFFVKNNDSAQTIEQSPDLTITELNIDEMTSQGKPVIIDFGADYCQPCKLMAPELEAVHNAMKGKAFVHYIDTMESPEIAGQFPIQVVPTQVLYDKNGNPFVPSDELASQIQFTMYTHRDTGEHALTTHQGYLSAEQLYMILEEMGAETP</sequence>
<evidence type="ECO:0000259" key="4">
    <source>
        <dbReference type="PROSITE" id="PS51352"/>
    </source>
</evidence>
<organism evidence="5 6">
    <name type="scientific">Candidatus Limousia pullorum</name>
    <dbReference type="NCBI Taxonomy" id="2840860"/>
    <lineage>
        <taxon>Bacteria</taxon>
        <taxon>Bacillati</taxon>
        <taxon>Bacillota</taxon>
        <taxon>Clostridia</taxon>
        <taxon>Eubacteriales</taxon>
        <taxon>Oscillospiraceae</taxon>
        <taxon>Oscillospiraceae incertae sedis</taxon>
        <taxon>Candidatus Limousia</taxon>
    </lineage>
</organism>
<evidence type="ECO:0000256" key="3">
    <source>
        <dbReference type="SAM" id="Phobius"/>
    </source>
</evidence>
<dbReference type="PROSITE" id="PS51352">
    <property type="entry name" value="THIOREDOXIN_2"/>
    <property type="match status" value="1"/>
</dbReference>
<dbReference type="InterPro" id="IPR036249">
    <property type="entry name" value="Thioredoxin-like_sf"/>
</dbReference>
<dbReference type="GO" id="GO:0015035">
    <property type="term" value="F:protein-disulfide reductase activity"/>
    <property type="evidence" value="ECO:0007669"/>
    <property type="project" value="TreeGrafter"/>
</dbReference>
<dbReference type="CDD" id="cd02947">
    <property type="entry name" value="TRX_family"/>
    <property type="match status" value="1"/>
</dbReference>
<dbReference type="InterPro" id="IPR013766">
    <property type="entry name" value="Thioredoxin_domain"/>
</dbReference>
<dbReference type="SUPFAM" id="SSF52833">
    <property type="entry name" value="Thioredoxin-like"/>
    <property type="match status" value="1"/>
</dbReference>
<evidence type="ECO:0000313" key="6">
    <source>
        <dbReference type="Proteomes" id="UP000824118"/>
    </source>
</evidence>
<dbReference type="GO" id="GO:0045454">
    <property type="term" value="P:cell redox homeostasis"/>
    <property type="evidence" value="ECO:0007669"/>
    <property type="project" value="TreeGrafter"/>
</dbReference>
<dbReference type="Proteomes" id="UP000824118">
    <property type="component" value="Unassembled WGS sequence"/>
</dbReference>
<reference evidence="5" key="1">
    <citation type="submission" date="2020-10" db="EMBL/GenBank/DDBJ databases">
        <authorList>
            <person name="Gilroy R."/>
        </authorList>
    </citation>
    <scope>NUCLEOTIDE SEQUENCE</scope>
    <source>
        <strain evidence="5">ChiGjej1B1-1684</strain>
    </source>
</reference>
<keyword evidence="3" id="KW-0812">Transmembrane</keyword>
<evidence type="ECO:0000256" key="2">
    <source>
        <dbReference type="ARBA" id="ARBA00023284"/>
    </source>
</evidence>
<dbReference type="EMBL" id="DVNG01000006">
    <property type="protein sequence ID" value="HIU49483.1"/>
    <property type="molecule type" value="Genomic_DNA"/>
</dbReference>
<keyword evidence="3" id="KW-1133">Transmembrane helix</keyword>
<feature type="domain" description="Thioredoxin" evidence="4">
    <location>
        <begin position="35"/>
        <end position="178"/>
    </location>
</feature>
<dbReference type="AlphaFoldDB" id="A0A9D1LWP2"/>